<evidence type="ECO:0000313" key="6">
    <source>
        <dbReference type="Proteomes" id="UP000671852"/>
    </source>
</evidence>
<dbReference type="Gene3D" id="2.60.40.60">
    <property type="entry name" value="Cadherins"/>
    <property type="match status" value="4"/>
</dbReference>
<dbReference type="PROSITE" id="PS50268">
    <property type="entry name" value="CADHERIN_2"/>
    <property type="match status" value="3"/>
</dbReference>
<dbReference type="InterPro" id="IPR013783">
    <property type="entry name" value="Ig-like_fold"/>
</dbReference>
<reference evidence="5" key="1">
    <citation type="submission" date="2019-11" db="EMBL/GenBank/DDBJ databases">
        <authorList>
            <person name="Kojima H."/>
        </authorList>
    </citation>
    <scope>NUCLEOTIDE SEQUENCE</scope>
    <source>
        <strain evidence="5">H1576</strain>
    </source>
</reference>
<dbReference type="SMART" id="SM00191">
    <property type="entry name" value="Int_alpha"/>
    <property type="match status" value="10"/>
</dbReference>
<dbReference type="InterPro" id="IPR002126">
    <property type="entry name" value="Cadherin-like_dom"/>
</dbReference>
<organism evidence="5 6">
    <name type="scientific">Sulfurimonas aquatica</name>
    <dbReference type="NCBI Taxonomy" id="2672570"/>
    <lineage>
        <taxon>Bacteria</taxon>
        <taxon>Pseudomonadati</taxon>
        <taxon>Campylobacterota</taxon>
        <taxon>Epsilonproteobacteria</taxon>
        <taxon>Campylobacterales</taxon>
        <taxon>Sulfurimonadaceae</taxon>
        <taxon>Sulfurimonas</taxon>
    </lineage>
</organism>
<reference evidence="5" key="2">
    <citation type="submission" date="2021-04" db="EMBL/GenBank/DDBJ databases">
        <title>Isolation and characterization of a novel species of the genus Sulfurimonas.</title>
        <authorList>
            <person name="Fukui M."/>
        </authorList>
    </citation>
    <scope>NUCLEOTIDE SEQUENCE</scope>
    <source>
        <strain evidence="5">H1576</strain>
    </source>
</reference>
<dbReference type="EMBL" id="CP046072">
    <property type="protein sequence ID" value="QSZ40615.1"/>
    <property type="molecule type" value="Genomic_DNA"/>
</dbReference>
<keyword evidence="3" id="KW-0325">Glycoprotein</keyword>
<dbReference type="Pfam" id="PF00028">
    <property type="entry name" value="Cadherin"/>
    <property type="match status" value="2"/>
</dbReference>
<dbReference type="PROSITE" id="PS51257">
    <property type="entry name" value="PROKAR_LIPOPROTEIN"/>
    <property type="match status" value="1"/>
</dbReference>
<gene>
    <name evidence="5" type="ORF">GJV85_00265</name>
</gene>
<evidence type="ECO:0000256" key="2">
    <source>
        <dbReference type="ARBA" id="ARBA00022737"/>
    </source>
</evidence>
<dbReference type="Gene3D" id="2.130.10.130">
    <property type="entry name" value="Integrin alpha, N-terminal"/>
    <property type="match status" value="5"/>
</dbReference>
<dbReference type="InterPro" id="IPR013517">
    <property type="entry name" value="FG-GAP"/>
</dbReference>
<dbReference type="PANTHER" id="PTHR36220">
    <property type="entry name" value="UNNAMED PRODUCT"/>
    <property type="match status" value="1"/>
</dbReference>
<dbReference type="RefSeq" id="WP_207561894.1">
    <property type="nucleotide sequence ID" value="NZ_CP046072.1"/>
</dbReference>
<dbReference type="GO" id="GO:0005509">
    <property type="term" value="F:calcium ion binding"/>
    <property type="evidence" value="ECO:0007669"/>
    <property type="project" value="InterPro"/>
</dbReference>
<keyword evidence="2" id="KW-0677">Repeat</keyword>
<dbReference type="InterPro" id="IPR015919">
    <property type="entry name" value="Cadherin-like_sf"/>
</dbReference>
<dbReference type="SMART" id="SM00112">
    <property type="entry name" value="CA"/>
    <property type="match status" value="4"/>
</dbReference>
<dbReference type="InterPro" id="IPR028994">
    <property type="entry name" value="Integrin_alpha_N"/>
</dbReference>
<dbReference type="Proteomes" id="UP000671852">
    <property type="component" value="Chromosome"/>
</dbReference>
<proteinExistence type="predicted"/>
<dbReference type="GO" id="GO:0007156">
    <property type="term" value="P:homophilic cell adhesion via plasma membrane adhesion molecules"/>
    <property type="evidence" value="ECO:0007669"/>
    <property type="project" value="InterPro"/>
</dbReference>
<dbReference type="SUPFAM" id="SSF82171">
    <property type="entry name" value="DPP6 N-terminal domain-like"/>
    <property type="match status" value="1"/>
</dbReference>
<protein>
    <recommendedName>
        <fullName evidence="4">Cadherin domain-containing protein</fullName>
    </recommendedName>
</protein>
<dbReference type="PROSITE" id="PS51470">
    <property type="entry name" value="FG_GAP"/>
    <property type="match status" value="2"/>
</dbReference>
<dbReference type="CDD" id="cd11304">
    <property type="entry name" value="Cadherin_repeat"/>
    <property type="match status" value="5"/>
</dbReference>
<dbReference type="PANTHER" id="PTHR36220:SF1">
    <property type="entry name" value="GAMMA TUBULIN COMPLEX COMPONENT C-TERMINAL DOMAIN-CONTAINING PROTEIN"/>
    <property type="match status" value="1"/>
</dbReference>
<dbReference type="Pfam" id="PF17963">
    <property type="entry name" value="Big_9"/>
    <property type="match status" value="1"/>
</dbReference>
<evidence type="ECO:0000313" key="5">
    <source>
        <dbReference type="EMBL" id="QSZ40615.1"/>
    </source>
</evidence>
<dbReference type="InterPro" id="IPR013519">
    <property type="entry name" value="Int_alpha_beta-p"/>
</dbReference>
<dbReference type="KEGG" id="saqt:GJV85_00265"/>
<dbReference type="Pfam" id="PF14312">
    <property type="entry name" value="FG-GAP_2"/>
    <property type="match status" value="12"/>
</dbReference>
<keyword evidence="6" id="KW-1185">Reference proteome</keyword>
<accession>A0A975AY41</accession>
<dbReference type="SUPFAM" id="SSF49313">
    <property type="entry name" value="Cadherin-like"/>
    <property type="match status" value="3"/>
</dbReference>
<dbReference type="GO" id="GO:0016020">
    <property type="term" value="C:membrane"/>
    <property type="evidence" value="ECO:0007669"/>
    <property type="project" value="InterPro"/>
</dbReference>
<dbReference type="SUPFAM" id="SSF69318">
    <property type="entry name" value="Integrin alpha N-terminal domain"/>
    <property type="match status" value="1"/>
</dbReference>
<feature type="domain" description="Cadherin" evidence="4">
    <location>
        <begin position="313"/>
        <end position="394"/>
    </location>
</feature>
<feature type="domain" description="Cadherin" evidence="4">
    <location>
        <begin position="490"/>
        <end position="589"/>
    </location>
</feature>
<evidence type="ECO:0000256" key="1">
    <source>
        <dbReference type="ARBA" id="ARBA00022729"/>
    </source>
</evidence>
<feature type="domain" description="Cadherin" evidence="4">
    <location>
        <begin position="393"/>
        <end position="491"/>
    </location>
</feature>
<dbReference type="SUPFAM" id="SSF50965">
    <property type="entry name" value="Galactose oxidase, central domain"/>
    <property type="match status" value="1"/>
</dbReference>
<sequence>MIKLTSLYILILSVFTGCGNIEQTKSNIDTNGSIETNATVASTVTGRFLDDYVQGLSYLCSSSSDINLTNGSGEFTCLEDDNVTLSLGSYSFSPFMIQNATLTPYTLFTKDVKASLNLARLIQSIDSDNLTTNGIIVLDKTKEALIPNDINFSSPNFEADIEAALSITLVSANSAQTNMNAAIVTAGLSVPAEFSVVPLAKIVTDLNATTNGVVKLDGSSSIASSYLWRLVEPLPLGSTTSIINPTAQNASFLADVNGTYIVELVVNEGDLNSISQRVEIVVSNDMTSALNSAPVISPTLNDVLEVYENTLMVVDVNASDVDGDTLSYFISGSDSGSFYMDVKTGVLRFKVKPNYELKNSYRVTVLVDDGNSVNSQASKDININVKNIVEVPSLANTSLNIDENASIGALAGSVTILDQGDSNISSLTLYGEGGESFKIDSSGNIKTATALDYETKVSYTLFAYATSSTGKSATVSVNIKINNSTDTKPTIVNTALTILEDAKSEALVGSLTISDYGDTSISDISFSSPSSEFTIDTNGTIRVSSSAVLDYETTQEYNLTVRAINSAGSSNGAIITIYINNVIDEVAVLVDSNANIDENAMAGTYVGDINITYMGDSNITSIALSGSGSENFQAAVDGRVSLKSGASLDYEKVNSYELIAVATNMKGKSNSALFKIALNDIPEVAILNDFVGSIKENKITGATIGTMEILYGGDTSITEIKLSGSGNENFIVNATGLMSLNAGSTLDYETTKVYNLKAVATNTAGNSAEVDVTISVEDYAFRPFQIAKLQASDAEKNDNFGTTVAVSGEYVVVGAPYEDADGISNAGSAYVYKKDENGSLGQVQKLQATTPSADDNFGRSVAISENFIVVGAPNEDTTATNAGSVYLYERLSNGTISFISQYQASNASASSNFGSSLAMDGSYFVVGAPKEDTLSENSGTAYLFQISGSVATQRAILRANSPAFKDNFGSSVAIDGDYVVVGAHLSDTIASDDGSVYVFKIASNSTVGTPKKITASDREDSDYFGSAVSVSGSYILVGAPSEDSQGSNAGSAYLYKIQSDESISELEKVQIADIESGDYFGNSVALNGQYFVVGAYKQDSLARESGSAYVYEINSGDSVSQRFKLKANDKEADDMFASSLAFSGDYIAVGALGEDTIASNAGSVYLFDTEAVDRIYLYNSNSVNIYEDEEQKRVLFSVDALSPNGSLFYSLGGDDFDSFERNGTDISNLIKFDYEMPLDVGANNSYSVTVGLSDTLGNSASLSRVVNVNDLYYLELAQQLASDPSLDDRYGESVSISGDIIVVGAPYDDDTATDAGSIYIYRKNSDKSLSFVDKIQAATPENGAYFGTSVSIDGAYIAVGTLKEKAYLFKINSSYVVSPIASPTISDGTLGDMFGAKVALSGNYLTLSAHEQNSSTGSVYVYKIINDTNTSLIGKISASNSASGDKFGSTISIDGSYILVGAAEKNTQSGSAYLFKIQSDTLVTELASIVSSDIALGDRFASSVSISGSYIAIGASHSDATALDSGSAYIFKIASDDSVSELQKLEFASASPNQHFGVSISIDSDHIVVGESSTEESKNVYVYKINSDTNITQVETISAKNSSVSSNYGVSVDIDADNIVVGANKESSTIVDAGAIYLYEKD</sequence>
<keyword evidence="1" id="KW-0732">Signal</keyword>
<name>A0A975AY41_9BACT</name>
<dbReference type="Gene3D" id="2.60.40.10">
    <property type="entry name" value="Immunoglobulins"/>
    <property type="match status" value="1"/>
</dbReference>
<evidence type="ECO:0000256" key="3">
    <source>
        <dbReference type="ARBA" id="ARBA00023180"/>
    </source>
</evidence>
<evidence type="ECO:0000259" key="4">
    <source>
        <dbReference type="PROSITE" id="PS50268"/>
    </source>
</evidence>
<dbReference type="InterPro" id="IPR011043">
    <property type="entry name" value="Gal_Oxase/kelch_b-propeller"/>
</dbReference>